<dbReference type="FunFam" id="3.30.420.40:FF:000171">
    <property type="entry name" value="Heat shock 70 kDa protein 4"/>
    <property type="match status" value="1"/>
</dbReference>
<sequence length="932" mass="103322">MRFRSSRAGLSSRVGRVGRVGPMGCGNCCPVWLSVWSVEKLPVGSIGSILAPSPSSGVPRIHGPAAPPAYYYEPSQPSQPFESSPCLELVPKMSVVGIDFGYDNCYISVARAGGIETIANDYSMRDTPSMVGFTDRQRTMGVGAKNQLLTNLKRTFFGFKALLGRSFEDPLVQTERARLPFPISMAKDGGILVHVDYLSQEQAFTPQQLTAMLFTKIKDTADQALQTKVKDVVISVPIFYTDRERRSLLDAATIAGLNVLKLMNDTTATALAYGIYKQDLPAPEEKPRNVIFVDSGHRGIQVAAGSFHKGKLVIQACAFDRNCGGQAFNEALAKFFAEEFRTKYKIDALSNKKALLKLTAEGEKLKKQMSANTNKLPLNIECFMEDKDVSASVDRAKFEELISPQLKRIEEVMRECLAAIKWKTEDIYSVEIVGGSTRIPAIKNLIEDIFGKAPNTTLNADEAVSRGCALQCAILSPTFKVREFSVTDLQPYPIKLKWQSEGDSGDMEVFPKFHAVPYSKMLTFYRRDNFVVEGEYDGSAPLPDQHIGKFEIGEVKPLPDGSNQKVKVKVRVNLHGIFVVSTASYSEKHEIEEEVPMEVETPKEGANSDAANTAGDKGDKGDKGQEKKTEGQESGERGEPMEETSKEDSAAKSKEPVKMEKRKKTVTKTIELPITPIVAGALSRDKLELATDLEKTFVAQDTQEGERLNAKNTVEEYIYDIRSKIHDELADFIAEEDRAQFVNDLEAAENWLYEDGEDCEKTAYVERLKALRLKGEPVRKRKEEFELRPQAIDLMGRSLQQASKVLDLYNQGDEKFSHIDPAEMDKVVKLVAEKRAWLDENCATLANLPKTVNPPILAVQFHNERQAFENVAMPILNKPKPKVEPPPQEKEKTGGSKKKNENGTSAPAAEDQQPAASAEHGKKPVEDSMDVD</sequence>
<dbReference type="InterPro" id="IPR043129">
    <property type="entry name" value="ATPase_NBD"/>
</dbReference>
<keyword evidence="3" id="KW-0067">ATP-binding</keyword>
<evidence type="ECO:0000313" key="6">
    <source>
        <dbReference type="Proteomes" id="UP000318571"/>
    </source>
</evidence>
<accession>A0A553P0H6</accession>
<dbReference type="GO" id="GO:0005524">
    <property type="term" value="F:ATP binding"/>
    <property type="evidence" value="ECO:0007669"/>
    <property type="project" value="UniProtKB-KW"/>
</dbReference>
<dbReference type="PANTHER" id="PTHR45639">
    <property type="entry name" value="HSC70CB, ISOFORM G-RELATED"/>
    <property type="match status" value="1"/>
</dbReference>
<dbReference type="EMBL" id="VCGU01000009">
    <property type="protein sequence ID" value="TRY71201.1"/>
    <property type="molecule type" value="Genomic_DNA"/>
</dbReference>
<organism evidence="5 6">
    <name type="scientific">Tigriopus californicus</name>
    <name type="common">Marine copepod</name>
    <dbReference type="NCBI Taxonomy" id="6832"/>
    <lineage>
        <taxon>Eukaryota</taxon>
        <taxon>Metazoa</taxon>
        <taxon>Ecdysozoa</taxon>
        <taxon>Arthropoda</taxon>
        <taxon>Crustacea</taxon>
        <taxon>Multicrustacea</taxon>
        <taxon>Hexanauplia</taxon>
        <taxon>Copepoda</taxon>
        <taxon>Harpacticoida</taxon>
        <taxon>Harpacticidae</taxon>
        <taxon>Tigriopus</taxon>
    </lineage>
</organism>
<dbReference type="FunFam" id="1.20.1270.10:FF:000002">
    <property type="entry name" value="Heat shock 70 kDa protein 4"/>
    <property type="match status" value="1"/>
</dbReference>
<dbReference type="PANTHER" id="PTHR45639:SF4">
    <property type="entry name" value="HSC70CB, ISOFORM G"/>
    <property type="match status" value="1"/>
</dbReference>
<dbReference type="InterPro" id="IPR029048">
    <property type="entry name" value="HSP70_C_sf"/>
</dbReference>
<keyword evidence="6" id="KW-1185">Reference proteome</keyword>
<dbReference type="Gene3D" id="2.60.34.10">
    <property type="entry name" value="Substrate Binding Domain Of DNAk, Chain A, domain 1"/>
    <property type="match status" value="1"/>
</dbReference>
<dbReference type="PRINTS" id="PR00301">
    <property type="entry name" value="HEATSHOCK70"/>
</dbReference>
<feature type="region of interest" description="Disordered" evidence="4">
    <location>
        <begin position="872"/>
        <end position="932"/>
    </location>
</feature>
<dbReference type="Gene3D" id="3.30.420.40">
    <property type="match status" value="2"/>
</dbReference>
<dbReference type="GO" id="GO:0140662">
    <property type="term" value="F:ATP-dependent protein folding chaperone"/>
    <property type="evidence" value="ECO:0007669"/>
    <property type="project" value="InterPro"/>
</dbReference>
<evidence type="ECO:0000256" key="4">
    <source>
        <dbReference type="SAM" id="MobiDB-lite"/>
    </source>
</evidence>
<dbReference type="Gene3D" id="3.90.640.10">
    <property type="entry name" value="Actin, Chain A, domain 4"/>
    <property type="match status" value="1"/>
</dbReference>
<dbReference type="OMA" id="WEQSPEI"/>
<evidence type="ECO:0000256" key="1">
    <source>
        <dbReference type="ARBA" id="ARBA00007381"/>
    </source>
</evidence>
<dbReference type="FunFam" id="3.30.30.30:FF:000002">
    <property type="entry name" value="Heat shock 70 kDa protein 4"/>
    <property type="match status" value="1"/>
</dbReference>
<keyword evidence="2" id="KW-0547">Nucleotide-binding</keyword>
<comment type="similarity">
    <text evidence="1">Belongs to the heat shock protein 70 family.</text>
</comment>
<dbReference type="Proteomes" id="UP000318571">
    <property type="component" value="Chromosome 9"/>
</dbReference>
<dbReference type="FunFam" id="3.90.640.10:FF:000004">
    <property type="entry name" value="Heat shock 70 kDa protein 4"/>
    <property type="match status" value="1"/>
</dbReference>
<evidence type="ECO:0000256" key="2">
    <source>
        <dbReference type="ARBA" id="ARBA00022741"/>
    </source>
</evidence>
<feature type="compositionally biased region" description="Basic and acidic residues" evidence="4">
    <location>
        <begin position="881"/>
        <end position="901"/>
    </location>
</feature>
<proteinExistence type="inferred from homology"/>
<dbReference type="InterPro" id="IPR013126">
    <property type="entry name" value="Hsp_70_fam"/>
</dbReference>
<feature type="compositionally biased region" description="Basic and acidic residues" evidence="4">
    <location>
        <begin position="616"/>
        <end position="659"/>
    </location>
</feature>
<dbReference type="FunFam" id="3.30.420.40:FF:000495">
    <property type="entry name" value="Heat shock protein 4b"/>
    <property type="match status" value="1"/>
</dbReference>
<name>A0A553P0H6_TIGCA</name>
<comment type="caution">
    <text evidence="5">The sequence shown here is derived from an EMBL/GenBank/DDBJ whole genome shotgun (WGS) entry which is preliminary data.</text>
</comment>
<dbReference type="Gene3D" id="1.20.1270.10">
    <property type="match status" value="1"/>
</dbReference>
<dbReference type="Pfam" id="PF00012">
    <property type="entry name" value="HSP70"/>
    <property type="match status" value="1"/>
</dbReference>
<dbReference type="InterPro" id="IPR029047">
    <property type="entry name" value="HSP70_peptide-bd_sf"/>
</dbReference>
<dbReference type="Gene3D" id="3.30.30.30">
    <property type="match status" value="1"/>
</dbReference>
<gene>
    <name evidence="5" type="ORF">TCAL_10670</name>
</gene>
<feature type="region of interest" description="Disordered" evidence="4">
    <location>
        <begin position="589"/>
        <end position="663"/>
    </location>
</feature>
<reference evidence="5 6" key="1">
    <citation type="journal article" date="2018" name="Nat. Ecol. Evol.">
        <title>Genomic signatures of mitonuclear coevolution across populations of Tigriopus californicus.</title>
        <authorList>
            <person name="Barreto F.S."/>
            <person name="Watson E.T."/>
            <person name="Lima T.G."/>
            <person name="Willett C.S."/>
            <person name="Edmands S."/>
            <person name="Li W."/>
            <person name="Burton R.S."/>
        </authorList>
    </citation>
    <scope>NUCLEOTIDE SEQUENCE [LARGE SCALE GENOMIC DNA]</scope>
    <source>
        <strain evidence="5 6">San Diego</strain>
    </source>
</reference>
<dbReference type="GO" id="GO:0005634">
    <property type="term" value="C:nucleus"/>
    <property type="evidence" value="ECO:0007669"/>
    <property type="project" value="TreeGrafter"/>
</dbReference>
<dbReference type="SUPFAM" id="SSF100920">
    <property type="entry name" value="Heat shock protein 70kD (HSP70), peptide-binding domain"/>
    <property type="match status" value="1"/>
</dbReference>
<dbReference type="AlphaFoldDB" id="A0A553P0H6"/>
<evidence type="ECO:0000256" key="3">
    <source>
        <dbReference type="ARBA" id="ARBA00022840"/>
    </source>
</evidence>
<dbReference type="STRING" id="6832.A0A553P0H6"/>
<protein>
    <submittedName>
        <fullName evidence="5">Uncharacterized protein</fullName>
    </submittedName>
</protein>
<evidence type="ECO:0000313" key="5">
    <source>
        <dbReference type="EMBL" id="TRY71201.1"/>
    </source>
</evidence>
<dbReference type="SUPFAM" id="SSF53067">
    <property type="entry name" value="Actin-like ATPase domain"/>
    <property type="match status" value="2"/>
</dbReference>
<dbReference type="GO" id="GO:0005829">
    <property type="term" value="C:cytosol"/>
    <property type="evidence" value="ECO:0007669"/>
    <property type="project" value="TreeGrafter"/>
</dbReference>
<dbReference type="SUPFAM" id="SSF100934">
    <property type="entry name" value="Heat shock protein 70kD (HSP70), C-terminal subdomain"/>
    <property type="match status" value="2"/>
</dbReference>